<proteinExistence type="inferred from homology"/>
<dbReference type="PANTHER" id="PTHR35011:SF10">
    <property type="entry name" value="TRAP TRANSPORTER SMALL PERMEASE PROTEIN"/>
    <property type="match status" value="1"/>
</dbReference>
<dbReference type="Pfam" id="PF04290">
    <property type="entry name" value="DctQ"/>
    <property type="match status" value="1"/>
</dbReference>
<dbReference type="PANTHER" id="PTHR35011">
    <property type="entry name" value="2,3-DIKETO-L-GULONATE TRAP TRANSPORTER SMALL PERMEASE PROTEIN YIAM"/>
    <property type="match status" value="1"/>
</dbReference>
<dbReference type="Proteomes" id="UP000032566">
    <property type="component" value="Unassembled WGS sequence"/>
</dbReference>
<keyword evidence="7 9" id="KW-0472">Membrane</keyword>
<keyword evidence="5 9" id="KW-0812">Transmembrane</keyword>
<sequence>MGQLVRHLYRLLIGLACVSMVAAFVIVLLGILARQVTFIDIQGLDAYAGYAIAATLFFALPTALLHGDHIRVTLVLDRLGAKARAVFEWGALIAAQLLSGYLAWYAVRAVWLSYITHDVSPSADATPLWIPQLCMAIGCVAFALAFLDAIVARLRGREWFIAGSGSVAE</sequence>
<name>A0A0D7K6B7_9BURK</name>
<keyword evidence="4 9" id="KW-0997">Cell inner membrane</keyword>
<keyword evidence="3" id="KW-1003">Cell membrane</keyword>
<comment type="similarity">
    <text evidence="8 9">Belongs to the TRAP transporter small permease family.</text>
</comment>
<dbReference type="EMBL" id="JXYQ01000058">
    <property type="protein sequence ID" value="KJA09554.1"/>
    <property type="molecule type" value="Genomic_DNA"/>
</dbReference>
<evidence type="ECO:0000256" key="5">
    <source>
        <dbReference type="ARBA" id="ARBA00022692"/>
    </source>
</evidence>
<evidence type="ECO:0000256" key="4">
    <source>
        <dbReference type="ARBA" id="ARBA00022519"/>
    </source>
</evidence>
<evidence type="ECO:0000256" key="9">
    <source>
        <dbReference type="RuleBase" id="RU369079"/>
    </source>
</evidence>
<comment type="subcellular location">
    <subcellularLocation>
        <location evidence="1 9">Cell inner membrane</location>
        <topology evidence="1 9">Multi-pass membrane protein</topology>
    </subcellularLocation>
</comment>
<dbReference type="STRING" id="80878.RP29_15875"/>
<feature type="domain" description="Tripartite ATP-independent periplasmic transporters DctQ component" evidence="10">
    <location>
        <begin position="24"/>
        <end position="155"/>
    </location>
</feature>
<reference evidence="11 12" key="1">
    <citation type="submission" date="2014-12" db="EMBL/GenBank/DDBJ databases">
        <title>Isolation of bacteria from lake water.</title>
        <authorList>
            <person name="Sheng K.-Y."/>
            <person name="Chin P.-S."/>
            <person name="Chan K.-G."/>
            <person name="Tan G.S."/>
        </authorList>
    </citation>
    <scope>NUCLEOTIDE SEQUENCE [LARGE SCALE GENOMIC DNA]</scope>
    <source>
        <strain evidence="11 12">KY4</strain>
    </source>
</reference>
<comment type="subunit">
    <text evidence="9">The complex comprises the extracytoplasmic solute receptor protein and the two transmembrane proteins.</text>
</comment>
<keyword evidence="6 9" id="KW-1133">Transmembrane helix</keyword>
<evidence type="ECO:0000256" key="2">
    <source>
        <dbReference type="ARBA" id="ARBA00022448"/>
    </source>
</evidence>
<dbReference type="GO" id="GO:0022857">
    <property type="term" value="F:transmembrane transporter activity"/>
    <property type="evidence" value="ECO:0007669"/>
    <property type="project" value="UniProtKB-UniRule"/>
</dbReference>
<evidence type="ECO:0000313" key="12">
    <source>
        <dbReference type="Proteomes" id="UP000032566"/>
    </source>
</evidence>
<dbReference type="GO" id="GO:0015740">
    <property type="term" value="P:C4-dicarboxylate transport"/>
    <property type="evidence" value="ECO:0007669"/>
    <property type="project" value="TreeGrafter"/>
</dbReference>
<keyword evidence="2 9" id="KW-0813">Transport</keyword>
<feature type="transmembrane region" description="Helical" evidence="9">
    <location>
        <begin position="127"/>
        <end position="147"/>
    </location>
</feature>
<dbReference type="OrthoDB" id="26202at2"/>
<accession>A0A0D7K6B7</accession>
<evidence type="ECO:0000256" key="8">
    <source>
        <dbReference type="ARBA" id="ARBA00038436"/>
    </source>
</evidence>
<dbReference type="RefSeq" id="WP_044400706.1">
    <property type="nucleotide sequence ID" value="NZ_JBKBMI010000006.1"/>
</dbReference>
<evidence type="ECO:0000259" key="10">
    <source>
        <dbReference type="Pfam" id="PF04290"/>
    </source>
</evidence>
<feature type="transmembrane region" description="Helical" evidence="9">
    <location>
        <begin position="12"/>
        <end position="34"/>
    </location>
</feature>
<comment type="function">
    <text evidence="9">Part of the tripartite ATP-independent periplasmic (TRAP) transport system.</text>
</comment>
<feature type="transmembrane region" description="Helical" evidence="9">
    <location>
        <begin position="46"/>
        <end position="65"/>
    </location>
</feature>
<dbReference type="InterPro" id="IPR007387">
    <property type="entry name" value="TRAP_DctQ"/>
</dbReference>
<organism evidence="11 12">
    <name type="scientific">Acidovorax temperans</name>
    <dbReference type="NCBI Taxonomy" id="80878"/>
    <lineage>
        <taxon>Bacteria</taxon>
        <taxon>Pseudomonadati</taxon>
        <taxon>Pseudomonadota</taxon>
        <taxon>Betaproteobacteria</taxon>
        <taxon>Burkholderiales</taxon>
        <taxon>Comamonadaceae</taxon>
        <taxon>Acidovorax</taxon>
    </lineage>
</organism>
<evidence type="ECO:0000256" key="7">
    <source>
        <dbReference type="ARBA" id="ARBA00023136"/>
    </source>
</evidence>
<dbReference type="InterPro" id="IPR055348">
    <property type="entry name" value="DctQ"/>
</dbReference>
<evidence type="ECO:0000313" key="11">
    <source>
        <dbReference type="EMBL" id="KJA09554.1"/>
    </source>
</evidence>
<dbReference type="PATRIC" id="fig|80878.5.peg.3084"/>
<evidence type="ECO:0000256" key="6">
    <source>
        <dbReference type="ARBA" id="ARBA00022989"/>
    </source>
</evidence>
<feature type="transmembrane region" description="Helical" evidence="9">
    <location>
        <begin position="86"/>
        <end position="107"/>
    </location>
</feature>
<dbReference type="AlphaFoldDB" id="A0A0D7K6B7"/>
<evidence type="ECO:0000256" key="3">
    <source>
        <dbReference type="ARBA" id="ARBA00022475"/>
    </source>
</evidence>
<dbReference type="GO" id="GO:0005886">
    <property type="term" value="C:plasma membrane"/>
    <property type="evidence" value="ECO:0007669"/>
    <property type="project" value="UniProtKB-SubCell"/>
</dbReference>
<gene>
    <name evidence="11" type="ORF">RP29_15875</name>
</gene>
<comment type="caution">
    <text evidence="11">The sequence shown here is derived from an EMBL/GenBank/DDBJ whole genome shotgun (WGS) entry which is preliminary data.</text>
</comment>
<keyword evidence="12" id="KW-1185">Reference proteome</keyword>
<protein>
    <recommendedName>
        <fullName evidence="9">TRAP transporter small permease protein</fullName>
    </recommendedName>
</protein>
<evidence type="ECO:0000256" key="1">
    <source>
        <dbReference type="ARBA" id="ARBA00004429"/>
    </source>
</evidence>